<name>A0A432WAI1_9GAMM</name>
<dbReference type="PROSITE" id="PS00194">
    <property type="entry name" value="THIOREDOXIN_1"/>
    <property type="match status" value="1"/>
</dbReference>
<evidence type="ECO:0000313" key="9">
    <source>
        <dbReference type="EMBL" id="RUO27167.1"/>
    </source>
</evidence>
<dbReference type="RefSeq" id="WP_126777818.1">
    <property type="nucleotide sequence ID" value="NZ_PIPM01000024.1"/>
</dbReference>
<sequence length="146" mass="16769">MIVTCPECHTKNRIPRERLSDHPHCGKCNARVITGIPIDLTVNNYQRHMSADLPVVVDFWAPWCGPCRQFAPVFEMVAAPFAERARFVKINTQTETTLGQRYMIRSIPTLAVFYRDQEIARTQGAMPPQQLHQWLDRALAQIPPEE</sequence>
<dbReference type="GO" id="GO:0015035">
    <property type="term" value="F:protein-disulfide reductase activity"/>
    <property type="evidence" value="ECO:0007669"/>
    <property type="project" value="UniProtKB-UniRule"/>
</dbReference>
<accession>A0A432WAI1</accession>
<dbReference type="Pfam" id="PF21352">
    <property type="entry name" value="Zn_ribbon_Thio2"/>
    <property type="match status" value="1"/>
</dbReference>
<reference evidence="9 10" key="1">
    <citation type="journal article" date="2011" name="Front. Microbiol.">
        <title>Genomic signatures of strain selection and enhancement in Bacillus atrophaeus var. globigii, a historical biowarfare simulant.</title>
        <authorList>
            <person name="Gibbons H.S."/>
            <person name="Broomall S.M."/>
            <person name="McNew L.A."/>
            <person name="Daligault H."/>
            <person name="Chapman C."/>
            <person name="Bruce D."/>
            <person name="Karavis M."/>
            <person name="Krepps M."/>
            <person name="McGregor P.A."/>
            <person name="Hong C."/>
            <person name="Park K.H."/>
            <person name="Akmal A."/>
            <person name="Feldman A."/>
            <person name="Lin J.S."/>
            <person name="Chang W.E."/>
            <person name="Higgs B.W."/>
            <person name="Demirev P."/>
            <person name="Lindquist J."/>
            <person name="Liem A."/>
            <person name="Fochler E."/>
            <person name="Read T.D."/>
            <person name="Tapia R."/>
            <person name="Johnson S."/>
            <person name="Bishop-Lilly K.A."/>
            <person name="Detter C."/>
            <person name="Han C."/>
            <person name="Sozhamannan S."/>
            <person name="Rosenzweig C.N."/>
            <person name="Skowronski E.W."/>
        </authorList>
    </citation>
    <scope>NUCLEOTIDE SEQUENCE [LARGE SCALE GENOMIC DNA]</scope>
    <source>
        <strain evidence="9 10">GYP-17</strain>
    </source>
</reference>
<dbReference type="InterPro" id="IPR005746">
    <property type="entry name" value="Thioredoxin"/>
</dbReference>
<dbReference type="GO" id="GO:0005829">
    <property type="term" value="C:cytosol"/>
    <property type="evidence" value="ECO:0007669"/>
    <property type="project" value="TreeGrafter"/>
</dbReference>
<dbReference type="AlphaFoldDB" id="A0A432WAI1"/>
<dbReference type="InterPro" id="IPR017937">
    <property type="entry name" value="Thioredoxin_CS"/>
</dbReference>
<dbReference type="SUPFAM" id="SSF52833">
    <property type="entry name" value="Thioredoxin-like"/>
    <property type="match status" value="1"/>
</dbReference>
<dbReference type="OrthoDB" id="9790390at2"/>
<keyword evidence="6" id="KW-0676">Redox-active center</keyword>
<evidence type="ECO:0000256" key="1">
    <source>
        <dbReference type="ARBA" id="ARBA00008987"/>
    </source>
</evidence>
<dbReference type="InterPro" id="IPR036249">
    <property type="entry name" value="Thioredoxin-like_sf"/>
</dbReference>
<evidence type="ECO:0000256" key="2">
    <source>
        <dbReference type="ARBA" id="ARBA00022448"/>
    </source>
</evidence>
<comment type="caution">
    <text evidence="9">The sequence shown here is derived from an EMBL/GenBank/DDBJ whole genome shotgun (WGS) entry which is preliminary data.</text>
</comment>
<keyword evidence="5" id="KW-1015">Disulfide bond</keyword>
<proteinExistence type="inferred from homology"/>
<keyword evidence="3" id="KW-0479">Metal-binding</keyword>
<dbReference type="PANTHER" id="PTHR45663:SF40">
    <property type="entry name" value="THIOREDOXIN 2"/>
    <property type="match status" value="1"/>
</dbReference>
<dbReference type="NCBIfam" id="NF008229">
    <property type="entry name" value="PRK10996.1"/>
    <property type="match status" value="1"/>
</dbReference>
<dbReference type="CDD" id="cd02947">
    <property type="entry name" value="TRX_family"/>
    <property type="match status" value="1"/>
</dbReference>
<evidence type="ECO:0000256" key="3">
    <source>
        <dbReference type="ARBA" id="ARBA00022723"/>
    </source>
</evidence>
<dbReference type="Pfam" id="PF00085">
    <property type="entry name" value="Thioredoxin"/>
    <property type="match status" value="1"/>
</dbReference>
<dbReference type="InterPro" id="IPR049299">
    <property type="entry name" value="Thio2_N"/>
</dbReference>
<evidence type="ECO:0000313" key="10">
    <source>
        <dbReference type="Proteomes" id="UP000288405"/>
    </source>
</evidence>
<dbReference type="GO" id="GO:0046872">
    <property type="term" value="F:metal ion binding"/>
    <property type="evidence" value="ECO:0007669"/>
    <property type="project" value="UniProtKB-KW"/>
</dbReference>
<evidence type="ECO:0000259" key="8">
    <source>
        <dbReference type="PROSITE" id="PS51352"/>
    </source>
</evidence>
<keyword evidence="10" id="KW-1185">Reference proteome</keyword>
<protein>
    <recommendedName>
        <fullName evidence="7">Thioredoxin</fullName>
    </recommendedName>
</protein>
<dbReference type="PRINTS" id="PR00421">
    <property type="entry name" value="THIOREDOXIN"/>
</dbReference>
<comment type="similarity">
    <text evidence="1">Belongs to the thioredoxin family.</text>
</comment>
<dbReference type="NCBIfam" id="TIGR01068">
    <property type="entry name" value="thioredoxin"/>
    <property type="match status" value="1"/>
</dbReference>
<dbReference type="InterPro" id="IPR013766">
    <property type="entry name" value="Thioredoxin_domain"/>
</dbReference>
<keyword evidence="2" id="KW-0813">Transport</keyword>
<evidence type="ECO:0000256" key="4">
    <source>
        <dbReference type="ARBA" id="ARBA00022982"/>
    </source>
</evidence>
<dbReference type="Gene3D" id="2.30.30.380">
    <property type="entry name" value="Zn-finger domain of Sec23/24"/>
    <property type="match status" value="1"/>
</dbReference>
<keyword evidence="4" id="KW-0249">Electron transport</keyword>
<dbReference type="PROSITE" id="PS51352">
    <property type="entry name" value="THIOREDOXIN_2"/>
    <property type="match status" value="1"/>
</dbReference>
<dbReference type="EMBL" id="PIPM01000024">
    <property type="protein sequence ID" value="RUO27167.1"/>
    <property type="molecule type" value="Genomic_DNA"/>
</dbReference>
<evidence type="ECO:0000256" key="7">
    <source>
        <dbReference type="NCBIfam" id="TIGR01068"/>
    </source>
</evidence>
<evidence type="ECO:0000256" key="5">
    <source>
        <dbReference type="ARBA" id="ARBA00023157"/>
    </source>
</evidence>
<organism evidence="9 10">
    <name type="scientific">Aliidiomarina sanyensis</name>
    <dbReference type="NCBI Taxonomy" id="1249555"/>
    <lineage>
        <taxon>Bacteria</taxon>
        <taxon>Pseudomonadati</taxon>
        <taxon>Pseudomonadota</taxon>
        <taxon>Gammaproteobacteria</taxon>
        <taxon>Alteromonadales</taxon>
        <taxon>Idiomarinaceae</taxon>
        <taxon>Aliidiomarina</taxon>
    </lineage>
</organism>
<feature type="domain" description="Thioredoxin" evidence="8">
    <location>
        <begin position="8"/>
        <end position="140"/>
    </location>
</feature>
<gene>
    <name evidence="9" type="ORF">CWE11_11750</name>
</gene>
<dbReference type="Proteomes" id="UP000288405">
    <property type="component" value="Unassembled WGS sequence"/>
</dbReference>
<dbReference type="PANTHER" id="PTHR45663">
    <property type="entry name" value="GEO12009P1"/>
    <property type="match status" value="1"/>
</dbReference>
<dbReference type="Gene3D" id="3.40.30.10">
    <property type="entry name" value="Glutaredoxin"/>
    <property type="match status" value="1"/>
</dbReference>
<evidence type="ECO:0000256" key="6">
    <source>
        <dbReference type="ARBA" id="ARBA00023284"/>
    </source>
</evidence>